<organism evidence="3 4">
    <name type="scientific">Halopolyspora algeriensis</name>
    <dbReference type="NCBI Taxonomy" id="1500506"/>
    <lineage>
        <taxon>Bacteria</taxon>
        <taxon>Bacillati</taxon>
        <taxon>Actinomycetota</taxon>
        <taxon>Actinomycetes</taxon>
        <taxon>Actinomycetes incertae sedis</taxon>
        <taxon>Halopolyspora</taxon>
    </lineage>
</organism>
<accession>A0A368VFB4</accession>
<dbReference type="HAMAP" id="MF_01940">
    <property type="entry name" value="RNA_CPDase"/>
    <property type="match status" value="1"/>
</dbReference>
<comment type="caution">
    <text evidence="3">The sequence shown here is derived from an EMBL/GenBank/DDBJ whole genome shotgun (WGS) entry which is preliminary data.</text>
</comment>
<feature type="active site" description="Proton donor" evidence="2">
    <location>
        <position position="51"/>
    </location>
</feature>
<keyword evidence="4" id="KW-1185">Reference proteome</keyword>
<dbReference type="GO" id="GO:0004113">
    <property type="term" value="F:2',3'-cyclic-nucleotide 3'-phosphodiesterase activity"/>
    <property type="evidence" value="ECO:0007669"/>
    <property type="project" value="InterPro"/>
</dbReference>
<evidence type="ECO:0000313" key="4">
    <source>
        <dbReference type="Proteomes" id="UP000253495"/>
    </source>
</evidence>
<dbReference type="GO" id="GO:0008664">
    <property type="term" value="F:RNA 2',3'-cyclic 3'-phosphodiesterase activity"/>
    <property type="evidence" value="ECO:0007669"/>
    <property type="project" value="UniProtKB-EC"/>
</dbReference>
<evidence type="ECO:0000256" key="1">
    <source>
        <dbReference type="ARBA" id="ARBA00022801"/>
    </source>
</evidence>
<dbReference type="InterPro" id="IPR004175">
    <property type="entry name" value="RNA_CPDase"/>
</dbReference>
<proteinExistence type="inferred from homology"/>
<dbReference type="Pfam" id="PF13563">
    <property type="entry name" value="2_5_RNA_ligase2"/>
    <property type="match status" value="1"/>
</dbReference>
<feature type="short sequence motif" description="HXTX 2" evidence="2">
    <location>
        <begin position="133"/>
        <end position="136"/>
    </location>
</feature>
<comment type="similarity">
    <text evidence="2">Belongs to the 2H phosphoesterase superfamily. ThpR family.</text>
</comment>
<sequence length="192" mass="20976">MRLFTALWPSQEAVGHLAAEVRTVRSARSRQLERATGGLRRFRFVPAQRWHLTLCFHGDEADPDRLGDRLAHRVGQAGRAQPGFGPPRLRMAGAGVFRGVLWIGVQPAGDADADVLATVAGMAGSDPRSFRAHMTVARWAAGRADRDLLAGLFADYEGPWWEARDVSLVCSEQQSGGPAYRTVRRVSLAVTC</sequence>
<name>A0A368VFB4_9ACTN</name>
<comment type="catalytic activity">
    <reaction evidence="2">
        <text>a 3'-end 2',3'-cyclophospho-ribonucleotide-RNA + H2O = a 3'-end 2'-phospho-ribonucleotide-RNA + H(+)</text>
        <dbReference type="Rhea" id="RHEA:11828"/>
        <dbReference type="Rhea" id="RHEA-COMP:10464"/>
        <dbReference type="Rhea" id="RHEA-COMP:17353"/>
        <dbReference type="ChEBI" id="CHEBI:15377"/>
        <dbReference type="ChEBI" id="CHEBI:15378"/>
        <dbReference type="ChEBI" id="CHEBI:83064"/>
        <dbReference type="ChEBI" id="CHEBI:173113"/>
        <dbReference type="EC" id="3.1.4.58"/>
    </reaction>
</comment>
<dbReference type="Gene3D" id="3.90.1140.10">
    <property type="entry name" value="Cyclic phosphodiesterase"/>
    <property type="match status" value="1"/>
</dbReference>
<dbReference type="EC" id="3.1.4.58" evidence="2"/>
<reference evidence="3 4" key="1">
    <citation type="submission" date="2018-07" db="EMBL/GenBank/DDBJ databases">
        <title>Genomic Encyclopedia of Type Strains, Phase III (KMG-III): the genomes of soil and plant-associated and newly described type strains.</title>
        <authorList>
            <person name="Whitman W."/>
        </authorList>
    </citation>
    <scope>NUCLEOTIDE SEQUENCE [LARGE SCALE GENOMIC DNA]</scope>
    <source>
        <strain evidence="3 4">CECT 8575</strain>
    </source>
</reference>
<dbReference type="SUPFAM" id="SSF55144">
    <property type="entry name" value="LigT-like"/>
    <property type="match status" value="1"/>
</dbReference>
<keyword evidence="3" id="KW-0436">Ligase</keyword>
<feature type="active site" description="Proton acceptor" evidence="2">
    <location>
        <position position="133"/>
    </location>
</feature>
<dbReference type="AlphaFoldDB" id="A0A368VFB4"/>
<protein>
    <recommendedName>
        <fullName evidence="2">RNA 2',3'-cyclic phosphodiesterase</fullName>
        <shortName evidence="2">RNA 2',3'-CPDase</shortName>
        <ecNumber evidence="2">3.1.4.58</ecNumber>
    </recommendedName>
</protein>
<dbReference type="Proteomes" id="UP000253495">
    <property type="component" value="Unassembled WGS sequence"/>
</dbReference>
<dbReference type="InterPro" id="IPR009097">
    <property type="entry name" value="Cyclic_Pdiesterase"/>
</dbReference>
<dbReference type="GO" id="GO:0016874">
    <property type="term" value="F:ligase activity"/>
    <property type="evidence" value="ECO:0007669"/>
    <property type="project" value="UniProtKB-KW"/>
</dbReference>
<feature type="short sequence motif" description="HXTX 1" evidence="2">
    <location>
        <begin position="51"/>
        <end position="54"/>
    </location>
</feature>
<dbReference type="RefSeq" id="WP_114454541.1">
    <property type="nucleotide sequence ID" value="NZ_VFPI01000001.1"/>
</dbReference>
<evidence type="ECO:0000256" key="2">
    <source>
        <dbReference type="HAMAP-Rule" id="MF_01940"/>
    </source>
</evidence>
<dbReference type="EMBL" id="QPJC01000014">
    <property type="protein sequence ID" value="RCW39752.1"/>
    <property type="molecule type" value="Genomic_DNA"/>
</dbReference>
<dbReference type="OrthoDB" id="9787070at2"/>
<gene>
    <name evidence="3" type="ORF">DFQ14_11413</name>
</gene>
<comment type="function">
    <text evidence="2">Hydrolyzes RNA 2',3'-cyclic phosphodiester to an RNA 2'-phosphomonoester.</text>
</comment>
<keyword evidence="1 2" id="KW-0378">Hydrolase</keyword>
<evidence type="ECO:0000313" key="3">
    <source>
        <dbReference type="EMBL" id="RCW39752.1"/>
    </source>
</evidence>